<proteinExistence type="predicted"/>
<reference evidence="2" key="3">
    <citation type="submission" date="2023-02" db="EMBL/GenBank/DDBJ databases">
        <title>Elizabethkingia anophelis draft genomes.</title>
        <authorList>
            <person name="Nicholson A.C."/>
            <person name="Whitney A.M."/>
            <person name="Humrighouse B.W."/>
            <person name="Villarma A."/>
            <person name="Bell M."/>
            <person name="Mcquiston J."/>
        </authorList>
    </citation>
    <scope>NUCLEOTIDE SEQUENCE</scope>
    <source>
        <strain evidence="2">B4955</strain>
    </source>
</reference>
<name>A0A1T3E4K6_9FLAO</name>
<reference evidence="1 4" key="1">
    <citation type="submission" date="2016-02" db="EMBL/GenBank/DDBJ databases">
        <authorList>
            <person name="Nicholson A.C."/>
            <person name="Humrighouse B.W."/>
            <person name="Loparev V."/>
            <person name="Emery B."/>
            <person name="Graziano J."/>
            <person name="McQuiston J.R."/>
        </authorList>
    </citation>
    <scope>NUCLEOTIDE SEQUENCE [LARGE SCALE GENOMIC DNA]</scope>
    <source>
        <strain evidence="1 4">E6809</strain>
    </source>
</reference>
<evidence type="ECO:0000313" key="4">
    <source>
        <dbReference type="Proteomes" id="UP000189738"/>
    </source>
</evidence>
<dbReference type="EMBL" id="MAHS01000005">
    <property type="protein sequence ID" value="OPB50794.1"/>
    <property type="molecule type" value="Genomic_DNA"/>
</dbReference>
<evidence type="ECO:0000313" key="3">
    <source>
        <dbReference type="EMBL" id="OPB50794.1"/>
    </source>
</evidence>
<dbReference type="AlphaFoldDB" id="A0A1T3E4K6"/>
<reference evidence="3" key="2">
    <citation type="submission" date="2016-06" db="EMBL/GenBank/DDBJ databases">
        <authorList>
            <person name="Nicholson A.C."/>
        </authorList>
    </citation>
    <scope>NUCLEOTIDE SEQUENCE [LARGE SCALE GENOMIC DNA]</scope>
    <source>
        <strain evidence="3">E6809</strain>
    </source>
</reference>
<evidence type="ECO:0000313" key="1">
    <source>
        <dbReference type="EMBL" id="AQX50104.1"/>
    </source>
</evidence>
<dbReference type="Proteomes" id="UP000189738">
    <property type="component" value="Chromosome"/>
</dbReference>
<dbReference type="Proteomes" id="UP001189000">
    <property type="component" value="Unassembled WGS sequence"/>
</dbReference>
<dbReference type="EMBL" id="CP014339">
    <property type="protein sequence ID" value="AQX50104.1"/>
    <property type="molecule type" value="Genomic_DNA"/>
</dbReference>
<protein>
    <submittedName>
        <fullName evidence="3">Uncharacterized protein</fullName>
    </submittedName>
</protein>
<dbReference type="EMBL" id="NWGY01000010">
    <property type="protein sequence ID" value="MDV3663985.1"/>
    <property type="molecule type" value="Genomic_DNA"/>
</dbReference>
<dbReference type="RefSeq" id="WP_024568222.1">
    <property type="nucleotide sequence ID" value="NZ_BQKR01000015.1"/>
</dbReference>
<evidence type="ECO:0000313" key="2">
    <source>
        <dbReference type="EMBL" id="MDV3663985.1"/>
    </source>
</evidence>
<organism evidence="3">
    <name type="scientific">Elizabethkingia anophelis</name>
    <dbReference type="NCBI Taxonomy" id="1117645"/>
    <lineage>
        <taxon>Bacteria</taxon>
        <taxon>Pseudomonadati</taxon>
        <taxon>Bacteroidota</taxon>
        <taxon>Flavobacteriia</taxon>
        <taxon>Flavobacteriales</taxon>
        <taxon>Weeksellaceae</taxon>
        <taxon>Elizabethkingia</taxon>
    </lineage>
</organism>
<accession>A0A1T3E4K6</accession>
<sequence length="127" mass="14668">MKKRLIYSLFFLGTLFFICESCKNNVPNDARDVKNATYKMYDIGGERGYNVTFDVTGKGAEPVAVVINRIRKEINPSDKKDNTYHINVIAETRKIHGYRPQGTSQENGVIYKINYTEYFKPVKFTLK</sequence>
<gene>
    <name evidence="1" type="ORF">AYC66_05180</name>
    <name evidence="3" type="ORF">BAY09_18640</name>
    <name evidence="2" type="ORF">CMU51_07935</name>
</gene>